<reference evidence="7" key="2">
    <citation type="submission" date="2025-09" db="UniProtKB">
        <authorList>
            <consortium name="Ensembl"/>
        </authorList>
    </citation>
    <scope>IDENTIFICATION</scope>
</reference>
<evidence type="ECO:0000313" key="8">
    <source>
        <dbReference type="Proteomes" id="UP000694383"/>
    </source>
</evidence>
<dbReference type="InterPro" id="IPR009003">
    <property type="entry name" value="Peptidase_S1_PA"/>
</dbReference>
<dbReference type="CDD" id="cd00190">
    <property type="entry name" value="Tryp_SPc"/>
    <property type="match status" value="1"/>
</dbReference>
<dbReference type="PANTHER" id="PTHR24252">
    <property type="entry name" value="ACROSIN-RELATED"/>
    <property type="match status" value="1"/>
</dbReference>
<dbReference type="PROSITE" id="PS50240">
    <property type="entry name" value="TRYPSIN_DOM"/>
    <property type="match status" value="1"/>
</dbReference>
<keyword evidence="4" id="KW-1015">Disulfide bond</keyword>
<keyword evidence="3" id="KW-0720">Serine protease</keyword>
<dbReference type="Ensembl" id="ENSOSIT00000026099.1">
    <property type="protein sequence ID" value="ENSOSIP00000024728.1"/>
    <property type="gene ID" value="ENSOSIG00000012998.1"/>
</dbReference>
<dbReference type="InterPro" id="IPR033116">
    <property type="entry name" value="TRYPSIN_SER"/>
</dbReference>
<dbReference type="FunFam" id="2.40.10.10:FF:000002">
    <property type="entry name" value="Transmembrane protease serine"/>
    <property type="match status" value="1"/>
</dbReference>
<name>A0A8C8DRQ5_9TELE</name>
<dbReference type="SUPFAM" id="SSF50494">
    <property type="entry name" value="Trypsin-like serine proteases"/>
    <property type="match status" value="1"/>
</dbReference>
<evidence type="ECO:0000256" key="1">
    <source>
        <dbReference type="ARBA" id="ARBA00022670"/>
    </source>
</evidence>
<feature type="domain" description="Peptidase S1" evidence="6">
    <location>
        <begin position="1"/>
        <end position="124"/>
    </location>
</feature>
<dbReference type="Pfam" id="PF00089">
    <property type="entry name" value="Trypsin"/>
    <property type="match status" value="1"/>
</dbReference>
<dbReference type="InterPro" id="IPR043504">
    <property type="entry name" value="Peptidase_S1_PA_chymotrypsin"/>
</dbReference>
<dbReference type="PANTHER" id="PTHR24252:SF17">
    <property type="entry name" value="SUPPRESSOR OF TUMORIGENICITY 14 PROTEIN HOMOLOG-RELATED"/>
    <property type="match status" value="1"/>
</dbReference>
<keyword evidence="8" id="KW-1185">Reference proteome</keyword>
<dbReference type="GO" id="GO:0006508">
    <property type="term" value="P:proteolysis"/>
    <property type="evidence" value="ECO:0007669"/>
    <property type="project" value="UniProtKB-KW"/>
</dbReference>
<reference evidence="7" key="1">
    <citation type="submission" date="2025-08" db="UniProtKB">
        <authorList>
            <consortium name="Ensembl"/>
        </authorList>
    </citation>
    <scope>IDENTIFICATION</scope>
</reference>
<proteinExistence type="inferred from homology"/>
<keyword evidence="1" id="KW-0645">Protease</keyword>
<accession>A0A8C8DRQ5</accession>
<dbReference type="SMART" id="SM00020">
    <property type="entry name" value="Tryp_SPc"/>
    <property type="match status" value="1"/>
</dbReference>
<comment type="similarity">
    <text evidence="5">Belongs to the peptidase S1 family. CLIP subfamily.</text>
</comment>
<evidence type="ECO:0000256" key="4">
    <source>
        <dbReference type="ARBA" id="ARBA00023157"/>
    </source>
</evidence>
<dbReference type="PROSITE" id="PS00135">
    <property type="entry name" value="TRYPSIN_SER"/>
    <property type="match status" value="1"/>
</dbReference>
<dbReference type="Gene3D" id="2.40.10.10">
    <property type="entry name" value="Trypsin-like serine proteases"/>
    <property type="match status" value="1"/>
</dbReference>
<keyword evidence="2" id="KW-0378">Hydrolase</keyword>
<evidence type="ECO:0000256" key="2">
    <source>
        <dbReference type="ARBA" id="ARBA00022801"/>
    </source>
</evidence>
<evidence type="ECO:0000256" key="3">
    <source>
        <dbReference type="ARBA" id="ARBA00022825"/>
    </source>
</evidence>
<organism evidence="7 8">
    <name type="scientific">Oryzias sinensis</name>
    <name type="common">Chinese medaka</name>
    <dbReference type="NCBI Taxonomy" id="183150"/>
    <lineage>
        <taxon>Eukaryota</taxon>
        <taxon>Metazoa</taxon>
        <taxon>Chordata</taxon>
        <taxon>Craniata</taxon>
        <taxon>Vertebrata</taxon>
        <taxon>Euteleostomi</taxon>
        <taxon>Actinopterygii</taxon>
        <taxon>Neopterygii</taxon>
        <taxon>Teleostei</taxon>
        <taxon>Neoteleostei</taxon>
        <taxon>Acanthomorphata</taxon>
        <taxon>Ovalentaria</taxon>
        <taxon>Atherinomorphae</taxon>
        <taxon>Beloniformes</taxon>
        <taxon>Adrianichthyidae</taxon>
        <taxon>Oryziinae</taxon>
        <taxon>Oryzias</taxon>
    </lineage>
</organism>
<protein>
    <recommendedName>
        <fullName evidence="6">Peptidase S1 domain-containing protein</fullName>
    </recommendedName>
</protein>
<dbReference type="Proteomes" id="UP000694383">
    <property type="component" value="Unplaced"/>
</dbReference>
<dbReference type="GO" id="GO:0004252">
    <property type="term" value="F:serine-type endopeptidase activity"/>
    <property type="evidence" value="ECO:0007669"/>
    <property type="project" value="InterPro"/>
</dbReference>
<dbReference type="AlphaFoldDB" id="A0A8C8DRQ5"/>
<dbReference type="InterPro" id="IPR001254">
    <property type="entry name" value="Trypsin_dom"/>
</dbReference>
<evidence type="ECO:0000259" key="6">
    <source>
        <dbReference type="PROSITE" id="PS50240"/>
    </source>
</evidence>
<evidence type="ECO:0000313" key="7">
    <source>
        <dbReference type="Ensembl" id="ENSOSIP00000024728.1"/>
    </source>
</evidence>
<sequence>MVIAYVRVASLCFIVYFICFCFSSGSVSEELRQAQVKIIAQVTCSSLRVYGDFITPQMICAGSMVGGLDSCQGDSGGPLVCQTSSGDWKLAGIVSWGEGCARPNKPGVYSRVTELLQWIEESSEVQQQLHTHLLWAGLAILETNYQIV</sequence>
<evidence type="ECO:0000256" key="5">
    <source>
        <dbReference type="ARBA" id="ARBA00024195"/>
    </source>
</evidence>
<dbReference type="GeneTree" id="ENSGT00940000155418"/>